<evidence type="ECO:0000313" key="3">
    <source>
        <dbReference type="Proteomes" id="UP000533533"/>
    </source>
</evidence>
<dbReference type="EMBL" id="JACHVZ010000007">
    <property type="protein sequence ID" value="MBB2928358.1"/>
    <property type="molecule type" value="Genomic_DNA"/>
</dbReference>
<evidence type="ECO:0000256" key="1">
    <source>
        <dbReference type="SAM" id="Phobius"/>
    </source>
</evidence>
<dbReference type="Proteomes" id="UP000533533">
    <property type="component" value="Unassembled WGS sequence"/>
</dbReference>
<proteinExistence type="predicted"/>
<keyword evidence="3" id="KW-1185">Reference proteome</keyword>
<comment type="caution">
    <text evidence="2">The sequence shown here is derived from an EMBL/GenBank/DDBJ whole genome shotgun (WGS) entry which is preliminary data.</text>
</comment>
<sequence>MHAYIRSWLIGIAVVLAVCAVDSLLDRIDARIDRCSVVRCV</sequence>
<evidence type="ECO:0008006" key="4">
    <source>
        <dbReference type="Google" id="ProtNLM"/>
    </source>
</evidence>
<keyword evidence="1" id="KW-1133">Transmembrane helix</keyword>
<reference evidence="2 3" key="1">
    <citation type="submission" date="2020-08" db="EMBL/GenBank/DDBJ databases">
        <title>Genomic Encyclopedia of Type Strains, Phase IV (KMG-V): Genome sequencing to study the core and pangenomes of soil and plant-associated prokaryotes.</title>
        <authorList>
            <person name="Whitman W."/>
        </authorList>
    </citation>
    <scope>NUCLEOTIDE SEQUENCE [LARGE SCALE GENOMIC DNA]</scope>
    <source>
        <strain evidence="2 3">SRMrh-85</strain>
    </source>
</reference>
<protein>
    <recommendedName>
        <fullName evidence="4">Lipoprotein signal peptidase</fullName>
    </recommendedName>
</protein>
<name>A0ABR6FLQ1_9BURK</name>
<feature type="transmembrane region" description="Helical" evidence="1">
    <location>
        <begin position="6"/>
        <end position="25"/>
    </location>
</feature>
<keyword evidence="1" id="KW-0812">Transmembrane</keyword>
<accession>A0ABR6FLQ1</accession>
<keyword evidence="1" id="KW-0472">Membrane</keyword>
<organism evidence="2 3">
    <name type="scientific">Paraburkholderia silvatlantica</name>
    <dbReference type="NCBI Taxonomy" id="321895"/>
    <lineage>
        <taxon>Bacteria</taxon>
        <taxon>Pseudomonadati</taxon>
        <taxon>Pseudomonadota</taxon>
        <taxon>Betaproteobacteria</taxon>
        <taxon>Burkholderiales</taxon>
        <taxon>Burkholderiaceae</taxon>
        <taxon>Paraburkholderia</taxon>
    </lineage>
</organism>
<evidence type="ECO:0000313" key="2">
    <source>
        <dbReference type="EMBL" id="MBB2928358.1"/>
    </source>
</evidence>
<gene>
    <name evidence="2" type="ORF">FHX59_002780</name>
</gene>